<dbReference type="GO" id="GO:0005912">
    <property type="term" value="C:adherens junction"/>
    <property type="evidence" value="ECO:0007669"/>
    <property type="project" value="TreeGrafter"/>
</dbReference>
<dbReference type="PROSITE" id="PS50106">
    <property type="entry name" value="PDZ"/>
    <property type="match status" value="1"/>
</dbReference>
<dbReference type="SMART" id="SM00735">
    <property type="entry name" value="ZM"/>
    <property type="match status" value="1"/>
</dbReference>
<dbReference type="GO" id="GO:0001725">
    <property type="term" value="C:stress fiber"/>
    <property type="evidence" value="ECO:0007669"/>
    <property type="project" value="TreeGrafter"/>
</dbReference>
<dbReference type="Gene3D" id="2.10.110.10">
    <property type="entry name" value="Cysteine Rich Protein"/>
    <property type="match status" value="4"/>
</dbReference>
<dbReference type="GO" id="GO:0030018">
    <property type="term" value="C:Z disc"/>
    <property type="evidence" value="ECO:0007669"/>
    <property type="project" value="TreeGrafter"/>
</dbReference>
<comment type="subcellular location">
    <subcellularLocation>
        <location evidence="1">Cytoplasm</location>
    </subcellularLocation>
</comment>
<dbReference type="Gene3D" id="2.30.42.10">
    <property type="match status" value="1"/>
</dbReference>
<reference evidence="11" key="1">
    <citation type="submission" date="2016-04" db="UniProtKB">
        <authorList>
            <consortium name="WormBaseParasite"/>
        </authorList>
    </citation>
    <scope>IDENTIFICATION</scope>
</reference>
<dbReference type="OrthoDB" id="5911912at2759"/>
<dbReference type="SMART" id="SM00132">
    <property type="entry name" value="LIM"/>
    <property type="match status" value="4"/>
</dbReference>
<dbReference type="InterPro" id="IPR036034">
    <property type="entry name" value="PDZ_sf"/>
</dbReference>
<evidence type="ECO:0000256" key="6">
    <source>
        <dbReference type="PROSITE-ProRule" id="PRU00125"/>
    </source>
</evidence>
<dbReference type="PROSITE" id="PS50023">
    <property type="entry name" value="LIM_DOMAIN_2"/>
    <property type="match status" value="3"/>
</dbReference>
<evidence type="ECO:0000256" key="5">
    <source>
        <dbReference type="ARBA" id="ARBA00023038"/>
    </source>
</evidence>
<dbReference type="CDD" id="cd09455">
    <property type="entry name" value="LIM1_Enigma_like_1"/>
    <property type="match status" value="1"/>
</dbReference>
<organism evidence="11">
    <name type="scientific">Thelazia callipaeda</name>
    <name type="common">Oriental eyeworm</name>
    <name type="synonym">Parasitic nematode</name>
    <dbReference type="NCBI Taxonomy" id="103827"/>
    <lineage>
        <taxon>Eukaryota</taxon>
        <taxon>Metazoa</taxon>
        <taxon>Ecdysozoa</taxon>
        <taxon>Nematoda</taxon>
        <taxon>Chromadorea</taxon>
        <taxon>Rhabditida</taxon>
        <taxon>Spirurina</taxon>
        <taxon>Spiruromorpha</taxon>
        <taxon>Thelazioidea</taxon>
        <taxon>Thelaziidae</taxon>
        <taxon>Thelazia</taxon>
    </lineage>
</organism>
<dbReference type="GO" id="GO:0051371">
    <property type="term" value="F:muscle alpha-actinin binding"/>
    <property type="evidence" value="ECO:0007669"/>
    <property type="project" value="TreeGrafter"/>
</dbReference>
<dbReference type="CDD" id="cd09461">
    <property type="entry name" value="LIM3_Enigma_like_1"/>
    <property type="match status" value="1"/>
</dbReference>
<dbReference type="WBParaSite" id="TCLT_0000481301-mRNA-1">
    <property type="protein sequence ID" value="TCLT_0000481301-mRNA-1"/>
    <property type="gene ID" value="TCLT_0000481301"/>
</dbReference>
<reference evidence="9 10" key="2">
    <citation type="submission" date="2018-11" db="EMBL/GenBank/DDBJ databases">
        <authorList>
            <consortium name="Pathogen Informatics"/>
        </authorList>
    </citation>
    <scope>NUCLEOTIDE SEQUENCE [LARGE SCALE GENOMIC DNA]</scope>
</reference>
<protein>
    <submittedName>
        <fullName evidence="11">PDZ and LIM domain protein Zasp</fullName>
    </submittedName>
</protein>
<dbReference type="PROSITE" id="PS00478">
    <property type="entry name" value="LIM_DOMAIN_1"/>
    <property type="match status" value="2"/>
</dbReference>
<dbReference type="STRING" id="103827.A0A158RBJ0"/>
<dbReference type="FunFam" id="2.10.110.10:FF:000069">
    <property type="entry name" value="Uncharacterized protein, isoform Z"/>
    <property type="match status" value="1"/>
</dbReference>
<keyword evidence="2" id="KW-0963">Cytoplasm</keyword>
<dbReference type="FunFam" id="2.10.110.10:FF:000020">
    <property type="entry name" value="PDZ and LIM domain protein 5"/>
    <property type="match status" value="1"/>
</dbReference>
<evidence type="ECO:0000256" key="3">
    <source>
        <dbReference type="ARBA" id="ARBA00022723"/>
    </source>
</evidence>
<dbReference type="GO" id="GO:0003779">
    <property type="term" value="F:actin binding"/>
    <property type="evidence" value="ECO:0007669"/>
    <property type="project" value="TreeGrafter"/>
</dbReference>
<feature type="domain" description="LIM zinc-binding" evidence="7">
    <location>
        <begin position="663"/>
        <end position="722"/>
    </location>
</feature>
<name>A0A158RBJ0_THECL</name>
<evidence type="ECO:0000313" key="11">
    <source>
        <dbReference type="WBParaSite" id="TCLT_0000481301-mRNA-1"/>
    </source>
</evidence>
<dbReference type="Proteomes" id="UP000276776">
    <property type="component" value="Unassembled WGS sequence"/>
</dbReference>
<evidence type="ECO:0000313" key="10">
    <source>
        <dbReference type="Proteomes" id="UP000276776"/>
    </source>
</evidence>
<keyword evidence="10" id="KW-1185">Reference proteome</keyword>
<dbReference type="InterPro" id="IPR001478">
    <property type="entry name" value="PDZ"/>
</dbReference>
<gene>
    <name evidence="9" type="ORF">TCLT_LOCUS4802</name>
</gene>
<dbReference type="PANTHER" id="PTHR24214">
    <property type="entry name" value="PDZ AND LIM DOMAIN PROTEIN ZASP"/>
    <property type="match status" value="1"/>
</dbReference>
<evidence type="ECO:0000256" key="4">
    <source>
        <dbReference type="ARBA" id="ARBA00022833"/>
    </source>
</evidence>
<dbReference type="InterPro" id="IPR050604">
    <property type="entry name" value="PDZ-LIM_domain"/>
</dbReference>
<dbReference type="OMA" id="GAPYCKL"/>
<keyword evidence="5 6" id="KW-0440">LIM domain</keyword>
<keyword evidence="4 6" id="KW-0862">Zinc</keyword>
<dbReference type="PANTHER" id="PTHR24214:SF38">
    <property type="entry name" value="PDZ AND LIM DOMAIN PROTEIN ZASP-RELATED"/>
    <property type="match status" value="1"/>
</dbReference>
<evidence type="ECO:0000259" key="7">
    <source>
        <dbReference type="PROSITE" id="PS50023"/>
    </source>
</evidence>
<evidence type="ECO:0000259" key="8">
    <source>
        <dbReference type="PROSITE" id="PS50106"/>
    </source>
</evidence>
<feature type="domain" description="LIM zinc-binding" evidence="7">
    <location>
        <begin position="723"/>
        <end position="777"/>
    </location>
</feature>
<feature type="domain" description="PDZ" evidence="8">
    <location>
        <begin position="22"/>
        <end position="97"/>
    </location>
</feature>
<feature type="domain" description="LIM zinc-binding" evidence="7">
    <location>
        <begin position="260"/>
        <end position="319"/>
    </location>
</feature>
<dbReference type="InterPro" id="IPR001781">
    <property type="entry name" value="Znf_LIM"/>
</dbReference>
<dbReference type="SMART" id="SM00228">
    <property type="entry name" value="PDZ"/>
    <property type="match status" value="1"/>
</dbReference>
<sequence>MIINKAIHGGYLDKMSQAEMVTVRMSRGHLGTPWGFEIGPKLTITNVMGGSLADRAGLLDNDILVELEGHQKLNIELARQLLSKTEHKIDLVVHRVGSDTTHQIWQPSVTENAEYNKFQHSVLNVPSVDAEKMHPSNVPLKVSLEHQNPDSIAIPGFNVTAQPFGDHQQVKHLQYNSPMSLYSPQSAAEQYLQQTGGLFGTDPNLTKQKEVPSYLRSETLRLIQESERSNEVAKTRSSVKPVEINREGSRLNAENITGLPVCFICGRNIIGPMCRASDCTMHGECFQCSTCGSALKNIGHHFINEKFYCDIHGQQQLRGGSITTKPDDIHSSLTRKSRITYNERNTLHAPYQPEIMTRQRLSISPTAWKTQSPISPSNRGVPPAATHYGHELTELKKEIHSSSVNSGLQVKDDKIYDHERKEITYGLLDYHFSKDSHTSDQHLNVLTRVRSLPSEIRKVTSPRRNPFRHQWSPESSKIKKYWQYDCMAAALDNGISNESEDIVLSLSEYIKENEREYRRRPSPKRYLLRESITRYQQELHDQEEELSHMLDNTIDFLKKLDKANFASKNSFIKPSNVHELIRQNDELPRDRAVLHNQRASIPYCEDCKQEIRGAYVLANGLSYCPNHFICSNKSCGRKLLDIGFVEEKGRKYCEHCFETEIAPRCAKCKQPITADCLNALQQQWHPHCFVCTHCHNAFGNSAFFLEQGQPYCEADWNALFTTKCVSCHYPIEAGDRWVEALGAAFHSNCFNCTSCNVNLEGENFYARNGAPYCKLHA</sequence>
<dbReference type="InterPro" id="IPR006643">
    <property type="entry name" value="Zasp-like_motif"/>
</dbReference>
<dbReference type="EMBL" id="UYYF01004305">
    <property type="protein sequence ID" value="VDN01970.1"/>
    <property type="molecule type" value="Genomic_DNA"/>
</dbReference>
<dbReference type="FunFam" id="2.10.110.10:FF:000060">
    <property type="entry name" value="Uncharacterized protein, isoform Z"/>
    <property type="match status" value="1"/>
</dbReference>
<dbReference type="SUPFAM" id="SSF50156">
    <property type="entry name" value="PDZ domain-like"/>
    <property type="match status" value="1"/>
</dbReference>
<dbReference type="SUPFAM" id="SSF57716">
    <property type="entry name" value="Glucocorticoid receptor-like (DNA-binding domain)"/>
    <property type="match status" value="3"/>
</dbReference>
<accession>A0A158RBJ0</accession>
<dbReference type="GO" id="GO:0030036">
    <property type="term" value="P:actin cytoskeleton organization"/>
    <property type="evidence" value="ECO:0007669"/>
    <property type="project" value="TreeGrafter"/>
</dbReference>
<dbReference type="AlphaFoldDB" id="A0A158RBJ0"/>
<keyword evidence="3 6" id="KW-0479">Metal-binding</keyword>
<evidence type="ECO:0000313" key="9">
    <source>
        <dbReference type="EMBL" id="VDN01970.1"/>
    </source>
</evidence>
<dbReference type="Pfam" id="PF00412">
    <property type="entry name" value="LIM"/>
    <property type="match status" value="4"/>
</dbReference>
<evidence type="ECO:0000256" key="2">
    <source>
        <dbReference type="ARBA" id="ARBA00022490"/>
    </source>
</evidence>
<evidence type="ECO:0000256" key="1">
    <source>
        <dbReference type="ARBA" id="ARBA00004496"/>
    </source>
</evidence>
<dbReference type="GO" id="GO:0061061">
    <property type="term" value="P:muscle structure development"/>
    <property type="evidence" value="ECO:0007669"/>
    <property type="project" value="TreeGrafter"/>
</dbReference>
<dbReference type="GO" id="GO:0046872">
    <property type="term" value="F:metal ion binding"/>
    <property type="evidence" value="ECO:0007669"/>
    <property type="project" value="UniProtKB-KW"/>
</dbReference>
<proteinExistence type="predicted"/>
<dbReference type="GO" id="GO:0031941">
    <property type="term" value="C:filamentous actin"/>
    <property type="evidence" value="ECO:0007669"/>
    <property type="project" value="TreeGrafter"/>
</dbReference>